<evidence type="ECO:0000313" key="7">
    <source>
        <dbReference type="Proteomes" id="UP001596122"/>
    </source>
</evidence>
<evidence type="ECO:0000313" key="6">
    <source>
        <dbReference type="EMBL" id="MFC5381540.1"/>
    </source>
</evidence>
<feature type="compositionally biased region" description="Acidic residues" evidence="4">
    <location>
        <begin position="319"/>
        <end position="331"/>
    </location>
</feature>
<evidence type="ECO:0000256" key="2">
    <source>
        <dbReference type="ARBA" id="ARBA00023172"/>
    </source>
</evidence>
<comment type="similarity">
    <text evidence="3">Belongs to the prokaryotic Ku family.</text>
</comment>
<proteinExistence type="inferred from homology"/>
<dbReference type="Proteomes" id="UP001596122">
    <property type="component" value="Unassembled WGS sequence"/>
</dbReference>
<evidence type="ECO:0000256" key="1">
    <source>
        <dbReference type="ARBA" id="ARBA00023125"/>
    </source>
</evidence>
<evidence type="ECO:0000256" key="4">
    <source>
        <dbReference type="SAM" id="MobiDB-lite"/>
    </source>
</evidence>
<comment type="function">
    <text evidence="3">With LigD forms a non-homologous end joining (NHEJ) DNA repair enzyme, which repairs dsDNA breaks with reduced fidelity. Binds linear dsDNA with 5'- and 3'- overhangs but not closed circular dsDNA nor ssDNA. Recruits and stimulates the ligase activity of LigD.</text>
</comment>
<keyword evidence="1 3" id="KW-0238">DNA-binding</keyword>
<keyword evidence="7" id="KW-1185">Reference proteome</keyword>
<protein>
    <recommendedName>
        <fullName evidence="3">Non-homologous end joining protein Ku</fullName>
    </recommendedName>
</protein>
<dbReference type="RefSeq" id="WP_377002746.1">
    <property type="nucleotide sequence ID" value="NZ_JBHSLD010000009.1"/>
</dbReference>
<comment type="caution">
    <text evidence="6">The sequence shown here is derived from an EMBL/GenBank/DDBJ whole genome shotgun (WGS) entry which is preliminary data.</text>
</comment>
<keyword evidence="3" id="KW-0234">DNA repair</keyword>
<dbReference type="HAMAP" id="MF_01875">
    <property type="entry name" value="Prokaryotic_Ku"/>
    <property type="match status" value="1"/>
</dbReference>
<feature type="region of interest" description="Disordered" evidence="4">
    <location>
        <begin position="253"/>
        <end position="375"/>
    </location>
</feature>
<evidence type="ECO:0000259" key="5">
    <source>
        <dbReference type="SMART" id="SM00559"/>
    </source>
</evidence>
<dbReference type="CDD" id="cd00789">
    <property type="entry name" value="KU_like"/>
    <property type="match status" value="1"/>
</dbReference>
<accession>A0ABW0GQN9</accession>
<dbReference type="NCBIfam" id="TIGR02772">
    <property type="entry name" value="Ku_bact"/>
    <property type="match status" value="1"/>
</dbReference>
<gene>
    <name evidence="3" type="primary">ku</name>
    <name evidence="6" type="ORF">ACFPJ6_12115</name>
</gene>
<feature type="compositionally biased region" description="Low complexity" evidence="4">
    <location>
        <begin position="254"/>
        <end position="301"/>
    </location>
</feature>
<keyword evidence="2 3" id="KW-0233">DNA recombination</keyword>
<keyword evidence="3" id="KW-0227">DNA damage</keyword>
<reference evidence="7" key="1">
    <citation type="journal article" date="2019" name="Int. J. Syst. Evol. Microbiol.">
        <title>The Global Catalogue of Microorganisms (GCM) 10K type strain sequencing project: providing services to taxonomists for standard genome sequencing and annotation.</title>
        <authorList>
            <consortium name="The Broad Institute Genomics Platform"/>
            <consortium name="The Broad Institute Genome Sequencing Center for Infectious Disease"/>
            <person name="Wu L."/>
            <person name="Ma J."/>
        </authorList>
    </citation>
    <scope>NUCLEOTIDE SEQUENCE [LARGE SCALE GENOMIC DNA]</scope>
    <source>
        <strain evidence="7">CCUG 43114</strain>
    </source>
</reference>
<organism evidence="6 7">
    <name type="scientific">Aquipuribacter nitratireducens</name>
    <dbReference type="NCBI Taxonomy" id="650104"/>
    <lineage>
        <taxon>Bacteria</taxon>
        <taxon>Bacillati</taxon>
        <taxon>Actinomycetota</taxon>
        <taxon>Actinomycetes</taxon>
        <taxon>Micrococcales</taxon>
        <taxon>Intrasporangiaceae</taxon>
        <taxon>Aquipuribacter</taxon>
    </lineage>
</organism>
<dbReference type="PANTHER" id="PTHR41251:SF1">
    <property type="entry name" value="NON-HOMOLOGOUS END JOINING PROTEIN KU"/>
    <property type="match status" value="1"/>
</dbReference>
<dbReference type="SMART" id="SM00559">
    <property type="entry name" value="Ku78"/>
    <property type="match status" value="1"/>
</dbReference>
<comment type="subunit">
    <text evidence="3">Homodimer. Interacts with LigD.</text>
</comment>
<dbReference type="Pfam" id="PF02735">
    <property type="entry name" value="Ku"/>
    <property type="match status" value="1"/>
</dbReference>
<dbReference type="EMBL" id="JBHSLD010000009">
    <property type="protein sequence ID" value="MFC5381540.1"/>
    <property type="molecule type" value="Genomic_DNA"/>
</dbReference>
<name>A0ABW0GQN9_9MICO</name>
<dbReference type="PANTHER" id="PTHR41251">
    <property type="entry name" value="NON-HOMOLOGOUS END JOINING PROTEIN KU"/>
    <property type="match status" value="1"/>
</dbReference>
<sequence length="375" mass="40501">MWKGAVAFGLVNVPVKLYTATSQHDVSLHMVHAEDGGRIRYRKTCTVCGEEVPSDEIARAATTDDGQMVVVDEEDLDSLPVSSSHEIEVQEFVPAEQVDPIMFDRTYYLEPEARASKPYALLREALRETDRMAVVTITVRRRESMAVLRVRDDVIVLQTLLWPDEVREADFDVLSADVEVRPQELAMAASLVESMASDFDPSEFSDSYTEALRELIAAKAEGGEGVQAPVERVSDDQDAQIVDLMAALRESVERTSAARGTSGTATAAPKKTTAKRTTSGAKTTTAGTKKSPAEKASAAKRTTAKKTAADREEDRSEEDRSEEDRGEEDRGEEDRGETHPPLGVSTPTGPVRGGPAPSASRCPHPARAGGGSGLG</sequence>
<dbReference type="SUPFAM" id="SSF100939">
    <property type="entry name" value="SPOC domain-like"/>
    <property type="match status" value="1"/>
</dbReference>
<feature type="domain" description="Ku" evidence="5">
    <location>
        <begin position="49"/>
        <end position="177"/>
    </location>
</feature>
<dbReference type="InterPro" id="IPR006164">
    <property type="entry name" value="DNA_bd_Ku70/Ku80"/>
</dbReference>
<dbReference type="Gene3D" id="2.40.290.10">
    <property type="match status" value="1"/>
</dbReference>
<feature type="compositionally biased region" description="Basic and acidic residues" evidence="4">
    <location>
        <begin position="307"/>
        <end position="318"/>
    </location>
</feature>
<dbReference type="InterPro" id="IPR016194">
    <property type="entry name" value="SPOC-like_C_dom_sf"/>
</dbReference>
<dbReference type="InterPro" id="IPR009187">
    <property type="entry name" value="Prok_Ku"/>
</dbReference>
<evidence type="ECO:0000256" key="3">
    <source>
        <dbReference type="HAMAP-Rule" id="MF_01875"/>
    </source>
</evidence>